<name>A0A8J7GDV4_9ACTN</name>
<dbReference type="AlphaFoldDB" id="A0A8J7GDV4"/>
<dbReference type="Pfam" id="PF11350">
    <property type="entry name" value="DUF3152"/>
    <property type="match status" value="1"/>
</dbReference>
<evidence type="ECO:0000313" key="3">
    <source>
        <dbReference type="EMBL" id="MBG6138783.1"/>
    </source>
</evidence>
<feature type="compositionally biased region" description="Basic and acidic residues" evidence="1">
    <location>
        <begin position="10"/>
        <end position="19"/>
    </location>
</feature>
<evidence type="ECO:0000313" key="4">
    <source>
        <dbReference type="Proteomes" id="UP000622552"/>
    </source>
</evidence>
<organism evidence="3 4">
    <name type="scientific">Longispora fulva</name>
    <dbReference type="NCBI Taxonomy" id="619741"/>
    <lineage>
        <taxon>Bacteria</taxon>
        <taxon>Bacillati</taxon>
        <taxon>Actinomycetota</taxon>
        <taxon>Actinomycetes</taxon>
        <taxon>Micromonosporales</taxon>
        <taxon>Micromonosporaceae</taxon>
        <taxon>Longispora</taxon>
    </lineage>
</organism>
<feature type="domain" description="DUF3152" evidence="2">
    <location>
        <begin position="111"/>
        <end position="279"/>
    </location>
</feature>
<feature type="compositionally biased region" description="Low complexity" evidence="1">
    <location>
        <begin position="68"/>
        <end position="84"/>
    </location>
</feature>
<feature type="region of interest" description="Disordered" evidence="1">
    <location>
        <begin position="56"/>
        <end position="84"/>
    </location>
</feature>
<gene>
    <name evidence="3" type="ORF">IW245_004977</name>
</gene>
<dbReference type="EMBL" id="JADOUF010000001">
    <property type="protein sequence ID" value="MBG6138783.1"/>
    <property type="molecule type" value="Genomic_DNA"/>
</dbReference>
<comment type="caution">
    <text evidence="3">The sequence shown here is derived from an EMBL/GenBank/DDBJ whole genome shotgun (WGS) entry which is preliminary data.</text>
</comment>
<dbReference type="SUPFAM" id="SSF55486">
    <property type="entry name" value="Metalloproteases ('zincins'), catalytic domain"/>
    <property type="match status" value="1"/>
</dbReference>
<evidence type="ECO:0000259" key="2">
    <source>
        <dbReference type="Pfam" id="PF11350"/>
    </source>
</evidence>
<keyword evidence="4" id="KW-1185">Reference proteome</keyword>
<dbReference type="RefSeq" id="WP_197005504.1">
    <property type="nucleotide sequence ID" value="NZ_BONS01000009.1"/>
</dbReference>
<evidence type="ECO:0000256" key="1">
    <source>
        <dbReference type="SAM" id="MobiDB-lite"/>
    </source>
</evidence>
<proteinExistence type="predicted"/>
<accession>A0A8J7GDV4</accession>
<dbReference type="InterPro" id="IPR022603">
    <property type="entry name" value="DUF3152"/>
</dbReference>
<feature type="region of interest" description="Disordered" evidence="1">
    <location>
        <begin position="1"/>
        <end position="20"/>
    </location>
</feature>
<protein>
    <recommendedName>
        <fullName evidence="2">DUF3152 domain-containing protein</fullName>
    </recommendedName>
</protein>
<reference evidence="3" key="1">
    <citation type="submission" date="2020-11" db="EMBL/GenBank/DDBJ databases">
        <title>Sequencing the genomes of 1000 actinobacteria strains.</title>
        <authorList>
            <person name="Klenk H.-P."/>
        </authorList>
    </citation>
    <scope>NUCLEOTIDE SEQUENCE</scope>
    <source>
        <strain evidence="3">DSM 45356</strain>
    </source>
</reference>
<sequence length="306" mass="31978">MSRASLSTDPETRPDPHREMLRRRQRTVLICLLLLAGLLVTVDFVRGLSLPAEMPAAARVPRPEPVMEPRAPGDSARAATGARASAAGGAHAGVVAGASGAAAGPSGQPTPAAFPRSGAGTYSFAAGTGAVFGKAGQIRQYRVAVEDGSAQDVGNFAAEVDRVLGDPRGWTAAGDLRLQRVPTGGEFTVYLATEATTDALCREDGIQAKQFLSCRLKSNKVIINLSRWLTAVPDYGAPLGAYREFAVNHEVGHQLGAVHERCPAPGGPAPVMLQQNLGLYGCTANSWPYVDGKRLTGPPGSYVPEN</sequence>
<dbReference type="Proteomes" id="UP000622552">
    <property type="component" value="Unassembled WGS sequence"/>
</dbReference>